<gene>
    <name evidence="1" type="ORF">DGAL_LOCUS5124</name>
</gene>
<evidence type="ECO:0008006" key="3">
    <source>
        <dbReference type="Google" id="ProtNLM"/>
    </source>
</evidence>
<keyword evidence="2" id="KW-1185">Reference proteome</keyword>
<proteinExistence type="predicted"/>
<dbReference type="AlphaFoldDB" id="A0A8J2RMB3"/>
<evidence type="ECO:0000313" key="2">
    <source>
        <dbReference type="Proteomes" id="UP000789390"/>
    </source>
</evidence>
<evidence type="ECO:0000313" key="1">
    <source>
        <dbReference type="EMBL" id="CAH0102681.1"/>
    </source>
</evidence>
<dbReference type="EMBL" id="CAKKLH010000090">
    <property type="protein sequence ID" value="CAH0102681.1"/>
    <property type="molecule type" value="Genomic_DNA"/>
</dbReference>
<accession>A0A8J2RMB3</accession>
<dbReference type="OrthoDB" id="2668416at2759"/>
<dbReference type="Proteomes" id="UP000789390">
    <property type="component" value="Unassembled WGS sequence"/>
</dbReference>
<name>A0A8J2RMB3_9CRUS</name>
<protein>
    <recommendedName>
        <fullName evidence="3">DDE Tnp4 domain-containing protein</fullName>
    </recommendedName>
</protein>
<comment type="caution">
    <text evidence="1">The sequence shown here is derived from an EMBL/GenBank/DDBJ whole genome shotgun (WGS) entry which is preliminary data.</text>
</comment>
<sequence>MDLRPILGLISFLQQEEDEEDEDILAILSIIKFSKKNGNTPYKMSLLLKYIMKQSQRRRLIRDQGRTERIVLPGYAEIAKFKLFKFKTSKELLQIIASALCRDFINDGEPVRNKLLLGIWALSTRESFREIANRFGLRNRSSAHNVFVKVCKLISDNSQLFIQWPQEDEYALLAALNSFPDALGKDSLMALSSHSFNRNTLEKAILTEKNFILSRCKQRLRTYDVKNLDYFNDMIVVACCLHNFTLDMPFELDYEREQPNELNDDFDLLDEDLNEELDERAIEKRNIIAAYYAEALEESEGEEE</sequence>
<reference evidence="1" key="1">
    <citation type="submission" date="2021-11" db="EMBL/GenBank/DDBJ databases">
        <authorList>
            <person name="Schell T."/>
        </authorList>
    </citation>
    <scope>NUCLEOTIDE SEQUENCE</scope>
    <source>
        <strain evidence="1">M5</strain>
    </source>
</reference>
<organism evidence="1 2">
    <name type="scientific">Daphnia galeata</name>
    <dbReference type="NCBI Taxonomy" id="27404"/>
    <lineage>
        <taxon>Eukaryota</taxon>
        <taxon>Metazoa</taxon>
        <taxon>Ecdysozoa</taxon>
        <taxon>Arthropoda</taxon>
        <taxon>Crustacea</taxon>
        <taxon>Branchiopoda</taxon>
        <taxon>Diplostraca</taxon>
        <taxon>Cladocera</taxon>
        <taxon>Anomopoda</taxon>
        <taxon>Daphniidae</taxon>
        <taxon>Daphnia</taxon>
    </lineage>
</organism>